<reference evidence="1" key="1">
    <citation type="submission" date="2018-07" db="EMBL/GenBank/DDBJ databases">
        <authorList>
            <consortium name="GenomeTrakr network: Whole genome sequencing for foodborne pathogen traceback"/>
        </authorList>
    </citation>
    <scope>NUCLEOTIDE SEQUENCE</scope>
    <source>
        <strain evidence="1">FSIS11811171</strain>
    </source>
</reference>
<feature type="non-terminal residue" evidence="1">
    <location>
        <position position="66"/>
    </location>
</feature>
<organism evidence="1">
    <name type="scientific">Salmonella enterica subsp. enterica serovar Kentucky</name>
    <dbReference type="NCBI Taxonomy" id="192955"/>
    <lineage>
        <taxon>Bacteria</taxon>
        <taxon>Pseudomonadati</taxon>
        <taxon>Pseudomonadota</taxon>
        <taxon>Gammaproteobacteria</taxon>
        <taxon>Enterobacterales</taxon>
        <taxon>Enterobacteriaceae</taxon>
        <taxon>Salmonella</taxon>
    </lineage>
</organism>
<dbReference type="EMBL" id="AAKPHH010000161">
    <property type="protein sequence ID" value="ECU2381612.1"/>
    <property type="molecule type" value="Genomic_DNA"/>
</dbReference>
<gene>
    <name evidence="1" type="ORF">DR951_24875</name>
</gene>
<keyword evidence="1" id="KW-0808">Transferase</keyword>
<sequence length="66" mass="7696">MLVYILRLKLNLIISLLSKVRRKLKAKFFVLLSGYDFKMVGKNFKLNVKPYSAKNNTSSKWGSMRV</sequence>
<proteinExistence type="predicted"/>
<comment type="caution">
    <text evidence="1">The sequence shown here is derived from an EMBL/GenBank/DDBJ whole genome shotgun (WGS) entry which is preliminary data.</text>
</comment>
<name>A0A604TBE4_SALET</name>
<protein>
    <submittedName>
        <fullName evidence="1">Transferase</fullName>
    </submittedName>
</protein>
<evidence type="ECO:0000313" key="1">
    <source>
        <dbReference type="EMBL" id="ECU2381612.1"/>
    </source>
</evidence>
<dbReference type="GO" id="GO:0016740">
    <property type="term" value="F:transferase activity"/>
    <property type="evidence" value="ECO:0007669"/>
    <property type="project" value="UniProtKB-KW"/>
</dbReference>
<dbReference type="AlphaFoldDB" id="A0A604TBE4"/>
<accession>A0A604TBE4</accession>